<dbReference type="EMBL" id="JACEGD010000009">
    <property type="protein sequence ID" value="MBH5386800.1"/>
    <property type="molecule type" value="Genomic_DNA"/>
</dbReference>
<dbReference type="InterPro" id="IPR036388">
    <property type="entry name" value="WH-like_DNA-bd_sf"/>
</dbReference>
<evidence type="ECO:0000259" key="5">
    <source>
        <dbReference type="PROSITE" id="PS50043"/>
    </source>
</evidence>
<dbReference type="SMART" id="SM00421">
    <property type="entry name" value="HTH_LUXR"/>
    <property type="match status" value="1"/>
</dbReference>
<dbReference type="PANTHER" id="PTHR44688">
    <property type="entry name" value="DNA-BINDING TRANSCRIPTIONAL ACTIVATOR DEVR_DOSR"/>
    <property type="match status" value="1"/>
</dbReference>
<feature type="domain" description="Response regulatory" evidence="6">
    <location>
        <begin position="7"/>
        <end position="121"/>
    </location>
</feature>
<evidence type="ECO:0000256" key="3">
    <source>
        <dbReference type="ARBA" id="ARBA00023163"/>
    </source>
</evidence>
<dbReference type="RefSeq" id="WP_061879068.1">
    <property type="nucleotide sequence ID" value="NZ_JACEGD010000009.1"/>
</dbReference>
<keyword evidence="4" id="KW-0597">Phosphoprotein</keyword>
<evidence type="ECO:0000256" key="4">
    <source>
        <dbReference type="PROSITE-ProRule" id="PRU00169"/>
    </source>
</evidence>
<dbReference type="Proteomes" id="UP001194539">
    <property type="component" value="Unassembled WGS sequence"/>
</dbReference>
<gene>
    <name evidence="7" type="ORF">H1B27_10970</name>
</gene>
<keyword evidence="2" id="KW-0238">DNA-binding</keyword>
<evidence type="ECO:0000256" key="2">
    <source>
        <dbReference type="ARBA" id="ARBA00023125"/>
    </source>
</evidence>
<evidence type="ECO:0000313" key="8">
    <source>
        <dbReference type="Proteomes" id="UP001194539"/>
    </source>
</evidence>
<keyword evidence="8" id="KW-1185">Reference proteome</keyword>
<dbReference type="SUPFAM" id="SSF52172">
    <property type="entry name" value="CheY-like"/>
    <property type="match status" value="1"/>
</dbReference>
<proteinExistence type="predicted"/>
<dbReference type="Gene3D" id="3.40.50.2300">
    <property type="match status" value="1"/>
</dbReference>
<dbReference type="Pfam" id="PF00196">
    <property type="entry name" value="GerE"/>
    <property type="match status" value="1"/>
</dbReference>
<dbReference type="PROSITE" id="PS50110">
    <property type="entry name" value="RESPONSE_REGULATORY"/>
    <property type="match status" value="1"/>
</dbReference>
<evidence type="ECO:0000259" key="6">
    <source>
        <dbReference type="PROSITE" id="PS50110"/>
    </source>
</evidence>
<dbReference type="Gene3D" id="1.10.10.10">
    <property type="entry name" value="Winged helix-like DNA-binding domain superfamily/Winged helix DNA-binding domain"/>
    <property type="match status" value="1"/>
</dbReference>
<evidence type="ECO:0000256" key="1">
    <source>
        <dbReference type="ARBA" id="ARBA00023015"/>
    </source>
</evidence>
<dbReference type="PROSITE" id="PS50043">
    <property type="entry name" value="HTH_LUXR_2"/>
    <property type="match status" value="1"/>
</dbReference>
<feature type="modified residue" description="4-aspartylphosphate" evidence="4">
    <location>
        <position position="56"/>
    </location>
</feature>
<reference evidence="7 8" key="1">
    <citation type="submission" date="2020-07" db="EMBL/GenBank/DDBJ databases">
        <title>Bradyrhizobium diversity isolated from nodules of indigenous legumes of Western Australia.</title>
        <authorList>
            <person name="Klepa M.S."/>
        </authorList>
    </citation>
    <scope>NUCLEOTIDE SEQUENCE [LARGE SCALE GENOMIC DNA]</scope>
    <source>
        <strain evidence="7 8">CNPSo 4019</strain>
    </source>
</reference>
<dbReference type="PANTHER" id="PTHR44688:SF16">
    <property type="entry name" value="DNA-BINDING TRANSCRIPTIONAL ACTIVATOR DEVR_DOSR"/>
    <property type="match status" value="1"/>
</dbReference>
<dbReference type="InterPro" id="IPR000792">
    <property type="entry name" value="Tscrpt_reg_LuxR_C"/>
</dbReference>
<dbReference type="CDD" id="cd06170">
    <property type="entry name" value="LuxR_C_like"/>
    <property type="match status" value="1"/>
</dbReference>
<dbReference type="CDD" id="cd17537">
    <property type="entry name" value="REC_FixJ"/>
    <property type="match status" value="1"/>
</dbReference>
<dbReference type="InterPro" id="IPR016032">
    <property type="entry name" value="Sig_transdc_resp-reg_C-effctor"/>
</dbReference>
<dbReference type="InterPro" id="IPR011006">
    <property type="entry name" value="CheY-like_superfamily"/>
</dbReference>
<dbReference type="SMART" id="SM00448">
    <property type="entry name" value="REC"/>
    <property type="match status" value="1"/>
</dbReference>
<comment type="caution">
    <text evidence="7">The sequence shown here is derived from an EMBL/GenBank/DDBJ whole genome shotgun (WGS) entry which is preliminary data.</text>
</comment>
<dbReference type="PRINTS" id="PR00038">
    <property type="entry name" value="HTHLUXR"/>
</dbReference>
<dbReference type="Pfam" id="PF00072">
    <property type="entry name" value="Response_reg"/>
    <property type="match status" value="1"/>
</dbReference>
<keyword evidence="1" id="KW-0805">Transcription regulation</keyword>
<organism evidence="7 8">
    <name type="scientific">Bradyrhizobium diversitatis</name>
    <dbReference type="NCBI Taxonomy" id="2755406"/>
    <lineage>
        <taxon>Bacteria</taxon>
        <taxon>Pseudomonadati</taxon>
        <taxon>Pseudomonadota</taxon>
        <taxon>Alphaproteobacteria</taxon>
        <taxon>Hyphomicrobiales</taxon>
        <taxon>Nitrobacteraceae</taxon>
        <taxon>Bradyrhizobium</taxon>
    </lineage>
</organism>
<keyword evidence="3" id="KW-0804">Transcription</keyword>
<feature type="domain" description="HTH luxR-type" evidence="5">
    <location>
        <begin position="137"/>
        <end position="202"/>
    </location>
</feature>
<protein>
    <submittedName>
        <fullName evidence="7">Response regulator transcription factor</fullName>
    </submittedName>
</protein>
<accession>A0ABS0P0K6</accession>
<sequence>MNEESPIVAVIDDDVSVRESIEGLLETAALRVELYASPREYLQAKRKDNPSCIILDVRLPGSSGLDFQREMTAAGIRAPIIFVTGYADVHMSVQAMKAGAVEFLTKPYRDQDLLEAVLSAIDKDRQRRANDRTLTDIRQRFEALTSRERQVMALTISGLQTKQIAGAAGIREVTVRVHRREIMRKMNARSLADLVKMGEALRSRGVTLDPHAPPDD</sequence>
<evidence type="ECO:0000313" key="7">
    <source>
        <dbReference type="EMBL" id="MBH5386800.1"/>
    </source>
</evidence>
<name>A0ABS0P0K6_9BRAD</name>
<dbReference type="InterPro" id="IPR001789">
    <property type="entry name" value="Sig_transdc_resp-reg_receiver"/>
</dbReference>
<dbReference type="SUPFAM" id="SSF46894">
    <property type="entry name" value="C-terminal effector domain of the bipartite response regulators"/>
    <property type="match status" value="1"/>
</dbReference>